<name>K9U819_CHRTP</name>
<dbReference type="RefSeq" id="WP_015162928.1">
    <property type="nucleotide sequence ID" value="NC_019699.1"/>
</dbReference>
<dbReference type="AlphaFoldDB" id="K9U819"/>
<dbReference type="FunCoup" id="K9U819">
    <property type="interactions" value="192"/>
</dbReference>
<dbReference type="CDD" id="cd10148">
    <property type="entry name" value="CsoR-like_DUF156"/>
    <property type="match status" value="1"/>
</dbReference>
<dbReference type="GO" id="GO:0003677">
    <property type="term" value="F:DNA binding"/>
    <property type="evidence" value="ECO:0007669"/>
    <property type="project" value="InterPro"/>
</dbReference>
<sequence length="87" mass="9776">MPQTQNQKILNRLARIEGHVQAIQRTIEADRPCPEILLQIVAVRAALKKVALILLEDFAEQRLADALPSDNFESERSDLCKALNLLS</sequence>
<dbReference type="KEGG" id="cthe:Chro_5636"/>
<dbReference type="Pfam" id="PF02583">
    <property type="entry name" value="Trns_repr_metal"/>
    <property type="match status" value="1"/>
</dbReference>
<evidence type="ECO:0000313" key="1">
    <source>
        <dbReference type="EMBL" id="AFY90990.1"/>
    </source>
</evidence>
<keyword evidence="1" id="KW-0614">Plasmid</keyword>
<dbReference type="GO" id="GO:0045892">
    <property type="term" value="P:negative regulation of DNA-templated transcription"/>
    <property type="evidence" value="ECO:0007669"/>
    <property type="project" value="UniProtKB-ARBA"/>
</dbReference>
<dbReference type="HOGENOM" id="CLU_130332_4_2_3"/>
<keyword evidence="2" id="KW-1185">Reference proteome</keyword>
<dbReference type="InParanoid" id="K9U819"/>
<dbReference type="InterPro" id="IPR003735">
    <property type="entry name" value="Metal_Tscrpt_repr"/>
</dbReference>
<geneLocation type="plasmid" evidence="1 2">
    <name>pCHRO.01</name>
</geneLocation>
<proteinExistence type="predicted"/>
<dbReference type="Proteomes" id="UP000010384">
    <property type="component" value="Plasmid pCHRO.01"/>
</dbReference>
<protein>
    <submittedName>
        <fullName evidence="1">Uncharacterized protein</fullName>
    </submittedName>
</protein>
<accession>K9U819</accession>
<dbReference type="Gene3D" id="1.20.58.1000">
    <property type="entry name" value="Metal-sensitive repressor, helix protomer"/>
    <property type="match status" value="1"/>
</dbReference>
<dbReference type="PANTHER" id="PTHR33677:SF3">
    <property type="entry name" value="COPPER-SENSING TRANSCRIPTIONAL REPRESSOR RICR"/>
    <property type="match status" value="1"/>
</dbReference>
<dbReference type="GO" id="GO:0046872">
    <property type="term" value="F:metal ion binding"/>
    <property type="evidence" value="ECO:0007669"/>
    <property type="project" value="InterPro"/>
</dbReference>
<dbReference type="InterPro" id="IPR038390">
    <property type="entry name" value="Metal_Tscrpt_repr_sf"/>
</dbReference>
<organism evidence="1 2">
    <name type="scientific">Chroococcidiopsis thermalis (strain PCC 7203)</name>
    <dbReference type="NCBI Taxonomy" id="251229"/>
    <lineage>
        <taxon>Bacteria</taxon>
        <taxon>Bacillati</taxon>
        <taxon>Cyanobacteriota</taxon>
        <taxon>Cyanophyceae</taxon>
        <taxon>Chroococcidiopsidales</taxon>
        <taxon>Chroococcidiopsidaceae</taxon>
        <taxon>Chroococcidiopsis</taxon>
    </lineage>
</organism>
<dbReference type="PANTHER" id="PTHR33677">
    <property type="entry name" value="TRANSCRIPTIONAL REPRESSOR FRMR-RELATED"/>
    <property type="match status" value="1"/>
</dbReference>
<reference evidence="1 2" key="1">
    <citation type="submission" date="2012-06" db="EMBL/GenBank/DDBJ databases">
        <title>Finished plasmid 1 of genome of Chroococcidiopsis thermalis PCC 7203.</title>
        <authorList>
            <consortium name="US DOE Joint Genome Institute"/>
            <person name="Gugger M."/>
            <person name="Coursin T."/>
            <person name="Rippka R."/>
            <person name="Tandeau De Marsac N."/>
            <person name="Huntemann M."/>
            <person name="Wei C.-L."/>
            <person name="Han J."/>
            <person name="Detter J.C."/>
            <person name="Han C."/>
            <person name="Tapia R."/>
            <person name="Davenport K."/>
            <person name="Daligault H."/>
            <person name="Erkkila T."/>
            <person name="Gu W."/>
            <person name="Munk A.C.C."/>
            <person name="Teshima H."/>
            <person name="Xu Y."/>
            <person name="Chain P."/>
            <person name="Chen A."/>
            <person name="Krypides N."/>
            <person name="Mavromatis K."/>
            <person name="Markowitz V."/>
            <person name="Szeto E."/>
            <person name="Ivanova N."/>
            <person name="Mikhailova N."/>
            <person name="Ovchinnikova G."/>
            <person name="Pagani I."/>
            <person name="Pati A."/>
            <person name="Goodwin L."/>
            <person name="Peters L."/>
            <person name="Pitluck S."/>
            <person name="Woyke T."/>
            <person name="Kerfeld C."/>
        </authorList>
    </citation>
    <scope>NUCLEOTIDE SEQUENCE [LARGE SCALE GENOMIC DNA]</scope>
    <source>
        <strain evidence="1 2">PCC 7203</strain>
        <plasmid evidence="1 2">pCHRO.01</plasmid>
    </source>
</reference>
<dbReference type="OrthoDB" id="9811244at2"/>
<gene>
    <name evidence="1" type="ORF">Chro_5636</name>
</gene>
<evidence type="ECO:0000313" key="2">
    <source>
        <dbReference type="Proteomes" id="UP000010384"/>
    </source>
</evidence>
<dbReference type="EMBL" id="CP003598">
    <property type="protein sequence ID" value="AFY90990.1"/>
    <property type="molecule type" value="Genomic_DNA"/>
</dbReference>